<evidence type="ECO:0000313" key="1">
    <source>
        <dbReference type="EnsemblMetazoa" id="AATE005341-PA.1"/>
    </source>
</evidence>
<sequence length="187" mass="20885">MLRSFVLRTRSLTFSVAFFNTYKTVCPTTYFHGIQRAGIDADNLPHQKHLPEGALAEHLQQLELGRVGLLVALADNILDVDLVLIAPASVAPGAGVRRIAPELCQISTARSSAAHVQVHRFLGTNEQLDSIRRHALVMLLWLLVVVMLELKSDYGRARTVERRKNQNQNMYPALENYTGVVRQCGDK</sequence>
<name>A0A182ITS2_ANOAO</name>
<accession>A0A182ITS2</accession>
<dbReference type="EnsemblMetazoa" id="AATE005341-RA">
    <property type="protein sequence ID" value="AATE005341-PA.1"/>
    <property type="gene ID" value="AATE005341"/>
</dbReference>
<dbReference type="AlphaFoldDB" id="A0A182ITS2"/>
<reference evidence="1" key="1">
    <citation type="submission" date="2022-08" db="UniProtKB">
        <authorList>
            <consortium name="EnsemblMetazoa"/>
        </authorList>
    </citation>
    <scope>IDENTIFICATION</scope>
    <source>
        <strain evidence="1">EBRO</strain>
    </source>
</reference>
<protein>
    <submittedName>
        <fullName evidence="1">Uncharacterized protein</fullName>
    </submittedName>
</protein>
<organism evidence="1">
    <name type="scientific">Anopheles atroparvus</name>
    <name type="common">European mosquito</name>
    <dbReference type="NCBI Taxonomy" id="41427"/>
    <lineage>
        <taxon>Eukaryota</taxon>
        <taxon>Metazoa</taxon>
        <taxon>Ecdysozoa</taxon>
        <taxon>Arthropoda</taxon>
        <taxon>Hexapoda</taxon>
        <taxon>Insecta</taxon>
        <taxon>Pterygota</taxon>
        <taxon>Neoptera</taxon>
        <taxon>Endopterygota</taxon>
        <taxon>Diptera</taxon>
        <taxon>Nematocera</taxon>
        <taxon>Culicoidea</taxon>
        <taxon>Culicidae</taxon>
        <taxon>Anophelinae</taxon>
        <taxon>Anopheles</taxon>
    </lineage>
</organism>
<proteinExistence type="predicted"/>
<dbReference type="VEuPathDB" id="VectorBase:AATE005341"/>